<dbReference type="EMBL" id="CP011390">
    <property type="protein sequence ID" value="ANE52185.1"/>
    <property type="molecule type" value="Genomic_DNA"/>
</dbReference>
<sequence length="89" mass="9496">MAENVKGQNRDRNQGNENKKNRRIMPDSDLTSSNSDHQNASANRGGTTDMGSNALRHATGNTTRANKGSGITTKRSVTGSDYDGQVSEG</sequence>
<keyword evidence="3" id="KW-1185">Reference proteome</keyword>
<name>A0A172TYN0_9BACT</name>
<dbReference type="KEGG" id="fla:SY85_18490"/>
<reference evidence="3" key="1">
    <citation type="submission" date="2015-01" db="EMBL/GenBank/DDBJ databases">
        <title>Flavisolibacter sp./LCS9/ whole genome sequencing.</title>
        <authorList>
            <person name="Kim M.K."/>
            <person name="Srinivasan S."/>
            <person name="Lee J.-J."/>
        </authorList>
    </citation>
    <scope>NUCLEOTIDE SEQUENCE [LARGE SCALE GENOMIC DNA]</scope>
    <source>
        <strain evidence="3">LCS9</strain>
    </source>
</reference>
<evidence type="ECO:0000313" key="2">
    <source>
        <dbReference type="EMBL" id="ANE52185.1"/>
    </source>
</evidence>
<proteinExistence type="predicted"/>
<organism evidence="2 3">
    <name type="scientific">Flavisolibacter tropicus</name>
    <dbReference type="NCBI Taxonomy" id="1492898"/>
    <lineage>
        <taxon>Bacteria</taxon>
        <taxon>Pseudomonadati</taxon>
        <taxon>Bacteroidota</taxon>
        <taxon>Chitinophagia</taxon>
        <taxon>Chitinophagales</taxon>
        <taxon>Chitinophagaceae</taxon>
        <taxon>Flavisolibacter</taxon>
    </lineage>
</organism>
<gene>
    <name evidence="2" type="ORF">SY85_18490</name>
</gene>
<evidence type="ECO:0000256" key="1">
    <source>
        <dbReference type="SAM" id="MobiDB-lite"/>
    </source>
</evidence>
<dbReference type="OrthoDB" id="681116at2"/>
<dbReference type="Proteomes" id="UP000077177">
    <property type="component" value="Chromosome"/>
</dbReference>
<reference evidence="2 3" key="2">
    <citation type="journal article" date="2016" name="Int. J. Syst. Evol. Microbiol.">
        <title>Flavisolibacter tropicus sp. nov., isolated from tropical soil.</title>
        <authorList>
            <person name="Lee J.J."/>
            <person name="Kang M.S."/>
            <person name="Kim G.S."/>
            <person name="Lee C.S."/>
            <person name="Lim S."/>
            <person name="Lee J."/>
            <person name="Roh S.H."/>
            <person name="Kang H."/>
            <person name="Ha J.M."/>
            <person name="Bae S."/>
            <person name="Jung H.Y."/>
            <person name="Kim M.K."/>
        </authorList>
    </citation>
    <scope>NUCLEOTIDE SEQUENCE [LARGE SCALE GENOMIC DNA]</scope>
    <source>
        <strain evidence="2 3">LCS9</strain>
    </source>
</reference>
<evidence type="ECO:0000313" key="3">
    <source>
        <dbReference type="Proteomes" id="UP000077177"/>
    </source>
</evidence>
<accession>A0A172TYN0</accession>
<protein>
    <submittedName>
        <fullName evidence="2">Uncharacterized protein</fullName>
    </submittedName>
</protein>
<feature type="compositionally biased region" description="Basic and acidic residues" evidence="1">
    <location>
        <begin position="8"/>
        <end position="19"/>
    </location>
</feature>
<dbReference type="AlphaFoldDB" id="A0A172TYN0"/>
<feature type="region of interest" description="Disordered" evidence="1">
    <location>
        <begin position="1"/>
        <end position="89"/>
    </location>
</feature>
<dbReference type="STRING" id="1492898.SY85_18490"/>
<feature type="compositionally biased region" description="Polar residues" evidence="1">
    <location>
        <begin position="29"/>
        <end position="51"/>
    </location>
</feature>
<feature type="compositionally biased region" description="Polar residues" evidence="1">
    <location>
        <begin position="59"/>
        <end position="79"/>
    </location>
</feature>
<dbReference type="RefSeq" id="WP_066406411.1">
    <property type="nucleotide sequence ID" value="NZ_CP011390.1"/>
</dbReference>